<evidence type="ECO:0000313" key="3">
    <source>
        <dbReference type="Proteomes" id="UP000199126"/>
    </source>
</evidence>
<keyword evidence="1" id="KW-0812">Transmembrane</keyword>
<feature type="transmembrane region" description="Helical" evidence="1">
    <location>
        <begin position="110"/>
        <end position="134"/>
    </location>
</feature>
<dbReference type="Pfam" id="PF04854">
    <property type="entry name" value="DUF624"/>
    <property type="match status" value="1"/>
</dbReference>
<gene>
    <name evidence="2" type="ORF">SAMN04487948_11778</name>
</gene>
<keyword evidence="1" id="KW-0472">Membrane</keyword>
<dbReference type="InterPro" id="IPR006938">
    <property type="entry name" value="DUF624"/>
</dbReference>
<feature type="transmembrane region" description="Helical" evidence="1">
    <location>
        <begin position="83"/>
        <end position="104"/>
    </location>
</feature>
<dbReference type="EMBL" id="FODV01000017">
    <property type="protein sequence ID" value="SEP16055.1"/>
    <property type="molecule type" value="Genomic_DNA"/>
</dbReference>
<keyword evidence="3" id="KW-1185">Reference proteome</keyword>
<dbReference type="Proteomes" id="UP000199126">
    <property type="component" value="Unassembled WGS sequence"/>
</dbReference>
<dbReference type="RefSeq" id="WP_089827209.1">
    <property type="nucleotide sequence ID" value="NZ_FODV01000017.1"/>
</dbReference>
<dbReference type="AlphaFoldDB" id="A0A1H8VKV6"/>
<sequence length="208" mass="23013">MVVDSDRSRLNFIDLSKEAVGAAYYSLPRIALVSIIWCLLSVTVVLAGPATAVVVATAASALNRDRFRFHQLWQQFKRYFWRSQLPVVPTLVLVDAAGWALIQFETTGRFVFALAGFLAIDALLVVSVVLLYYYPLLIDHDESAQMTARRSVEFAVTHLRPTFALWLFCVSLITLLGFTVAGFVLVGPGLTATVLTLGTRYLSGRPLQ</sequence>
<organism evidence="2 3">
    <name type="scientific">Halogranum amylolyticum</name>
    <dbReference type="NCBI Taxonomy" id="660520"/>
    <lineage>
        <taxon>Archaea</taxon>
        <taxon>Methanobacteriati</taxon>
        <taxon>Methanobacteriota</taxon>
        <taxon>Stenosarchaea group</taxon>
        <taxon>Halobacteria</taxon>
        <taxon>Halobacteriales</taxon>
        <taxon>Haloferacaceae</taxon>
    </lineage>
</organism>
<protein>
    <submittedName>
        <fullName evidence="2">Uncharacterized membrane protein YesL</fullName>
    </submittedName>
</protein>
<accession>A0A1H8VKV6</accession>
<feature type="transmembrane region" description="Helical" evidence="1">
    <location>
        <begin position="163"/>
        <end position="186"/>
    </location>
</feature>
<name>A0A1H8VKV6_9EURY</name>
<dbReference type="OrthoDB" id="351123at2157"/>
<reference evidence="3" key="1">
    <citation type="submission" date="2016-10" db="EMBL/GenBank/DDBJ databases">
        <authorList>
            <person name="Varghese N."/>
            <person name="Submissions S."/>
        </authorList>
    </citation>
    <scope>NUCLEOTIDE SEQUENCE [LARGE SCALE GENOMIC DNA]</scope>
    <source>
        <strain evidence="3">CGMCC 1.10121</strain>
    </source>
</reference>
<proteinExistence type="predicted"/>
<evidence type="ECO:0000313" key="2">
    <source>
        <dbReference type="EMBL" id="SEP16055.1"/>
    </source>
</evidence>
<keyword evidence="1" id="KW-1133">Transmembrane helix</keyword>
<feature type="transmembrane region" description="Helical" evidence="1">
    <location>
        <begin position="34"/>
        <end position="62"/>
    </location>
</feature>
<evidence type="ECO:0000256" key="1">
    <source>
        <dbReference type="SAM" id="Phobius"/>
    </source>
</evidence>